<reference evidence="2 3" key="1">
    <citation type="submission" date="2016-10" db="EMBL/GenBank/DDBJ databases">
        <authorList>
            <person name="de Groot N.N."/>
        </authorList>
    </citation>
    <scope>NUCLEOTIDE SEQUENCE [LARGE SCALE GENOMIC DNA]</scope>
    <source>
        <strain evidence="2 3">DSM 45434</strain>
    </source>
</reference>
<feature type="transmembrane region" description="Helical" evidence="1">
    <location>
        <begin position="34"/>
        <end position="53"/>
    </location>
</feature>
<keyword evidence="3" id="KW-1185">Reference proteome</keyword>
<dbReference type="AlphaFoldDB" id="A0A1H1RAN4"/>
<dbReference type="Proteomes" id="UP000182237">
    <property type="component" value="Chromosome I"/>
</dbReference>
<proteinExistence type="predicted"/>
<feature type="transmembrane region" description="Helical" evidence="1">
    <location>
        <begin position="129"/>
        <end position="149"/>
    </location>
</feature>
<dbReference type="eggNOG" id="ENOG5031XJH">
    <property type="taxonomic scope" value="Bacteria"/>
</dbReference>
<name>A0A1H1RAN4_9CORY</name>
<accession>A0A1H1RAN4</accession>
<evidence type="ECO:0000256" key="1">
    <source>
        <dbReference type="SAM" id="Phobius"/>
    </source>
</evidence>
<gene>
    <name evidence="2" type="ORF">SAMN04488539_1453</name>
</gene>
<organism evidence="2 3">
    <name type="scientific">Corynebacterium timonense</name>
    <dbReference type="NCBI Taxonomy" id="441500"/>
    <lineage>
        <taxon>Bacteria</taxon>
        <taxon>Bacillati</taxon>
        <taxon>Actinomycetota</taxon>
        <taxon>Actinomycetes</taxon>
        <taxon>Mycobacteriales</taxon>
        <taxon>Corynebacteriaceae</taxon>
        <taxon>Corynebacterium</taxon>
    </lineage>
</organism>
<dbReference type="OrthoDB" id="4410139at2"/>
<keyword evidence="1" id="KW-1133">Transmembrane helix</keyword>
<keyword evidence="1" id="KW-0812">Transmembrane</keyword>
<protein>
    <submittedName>
        <fullName evidence="2">Uncharacterized protein</fullName>
    </submittedName>
</protein>
<dbReference type="RefSeq" id="WP_019194260.1">
    <property type="nucleotide sequence ID" value="NZ_LT629765.1"/>
</dbReference>
<dbReference type="STRING" id="1203190.GCA_000312345_01444"/>
<sequence length="155" mass="16757">MENNETPRPAIGLREATESLAAVRDVETRARDIPVPWGLISLVGIFMGLGAGAALAGSFLGLAAFLLALGLVIYVEQGSRQPVRASMKQDPHADEGRWSWKSALAFLAVYTVVYVGMQVFMHYFPDGNATAGVVVGVLTAAAMTLFYGLTWRRFH</sequence>
<dbReference type="EMBL" id="LT629765">
    <property type="protein sequence ID" value="SDS32725.1"/>
    <property type="molecule type" value="Genomic_DNA"/>
</dbReference>
<feature type="transmembrane region" description="Helical" evidence="1">
    <location>
        <begin position="98"/>
        <end position="117"/>
    </location>
</feature>
<feature type="transmembrane region" description="Helical" evidence="1">
    <location>
        <begin position="59"/>
        <end position="77"/>
    </location>
</feature>
<keyword evidence="1" id="KW-0472">Membrane</keyword>
<evidence type="ECO:0000313" key="3">
    <source>
        <dbReference type="Proteomes" id="UP000182237"/>
    </source>
</evidence>
<evidence type="ECO:0000313" key="2">
    <source>
        <dbReference type="EMBL" id="SDS32725.1"/>
    </source>
</evidence>